<proteinExistence type="predicted"/>
<dbReference type="PANTHER" id="PTHR43280:SF2">
    <property type="entry name" value="HTH-TYPE TRANSCRIPTIONAL REGULATOR EXSA"/>
    <property type="match status" value="1"/>
</dbReference>
<organism evidence="5 6">
    <name type="scientific">Paenibacillus solisilvae</name>
    <dbReference type="NCBI Taxonomy" id="2486751"/>
    <lineage>
        <taxon>Bacteria</taxon>
        <taxon>Bacillati</taxon>
        <taxon>Bacillota</taxon>
        <taxon>Bacilli</taxon>
        <taxon>Bacillales</taxon>
        <taxon>Paenibacillaceae</taxon>
        <taxon>Paenibacillus</taxon>
    </lineage>
</organism>
<evidence type="ECO:0000256" key="3">
    <source>
        <dbReference type="ARBA" id="ARBA00023163"/>
    </source>
</evidence>
<protein>
    <submittedName>
        <fullName evidence="5">Helix-turn-helix domain-containing protein</fullName>
    </submittedName>
</protein>
<sequence>MQQKSWNDYPILPYVRLCYRFISSNFFQAERRLLDYLILFLEKGTYELTVEGTAYMLYEGDFALIQPGIPFTTKGIGECVVPNAHLDWFYNAERSKSFVTTPGQTHIDGYMNLLQPQLNDFPSIRLPVKLYPEQPLKCRDTLYRMIEHFKHNDIRSMLTVQKLATELLLLLLGSDGNTSAGSNEFEEQQFVNKMNAFLSFHLSTPLTVDKMAKHAGYSDSHFSTVFIANFGSTPHQYLVKLRIQKARELLSTTSLNLELIAEYCGFGSASHLSKAYKSQTGLSPREYRRSLS</sequence>
<evidence type="ECO:0000259" key="4">
    <source>
        <dbReference type="PROSITE" id="PS01124"/>
    </source>
</evidence>
<dbReference type="InterPro" id="IPR009057">
    <property type="entry name" value="Homeodomain-like_sf"/>
</dbReference>
<evidence type="ECO:0000313" key="5">
    <source>
        <dbReference type="EMBL" id="MFC5650009.1"/>
    </source>
</evidence>
<dbReference type="InterPro" id="IPR018060">
    <property type="entry name" value="HTH_AraC"/>
</dbReference>
<dbReference type="PANTHER" id="PTHR43280">
    <property type="entry name" value="ARAC-FAMILY TRANSCRIPTIONAL REGULATOR"/>
    <property type="match status" value="1"/>
</dbReference>
<comment type="caution">
    <text evidence="5">The sequence shown here is derived from an EMBL/GenBank/DDBJ whole genome shotgun (WGS) entry which is preliminary data.</text>
</comment>
<reference evidence="6" key="1">
    <citation type="journal article" date="2019" name="Int. J. Syst. Evol. Microbiol.">
        <title>The Global Catalogue of Microorganisms (GCM) 10K type strain sequencing project: providing services to taxonomists for standard genome sequencing and annotation.</title>
        <authorList>
            <consortium name="The Broad Institute Genomics Platform"/>
            <consortium name="The Broad Institute Genome Sequencing Center for Infectious Disease"/>
            <person name="Wu L."/>
            <person name="Ma J."/>
        </authorList>
    </citation>
    <scope>NUCLEOTIDE SEQUENCE [LARGE SCALE GENOMIC DNA]</scope>
    <source>
        <strain evidence="6">CGMCC 1.3240</strain>
    </source>
</reference>
<keyword evidence="3" id="KW-0804">Transcription</keyword>
<dbReference type="EMBL" id="JBHSOW010000043">
    <property type="protein sequence ID" value="MFC5650009.1"/>
    <property type="molecule type" value="Genomic_DNA"/>
</dbReference>
<dbReference type="Proteomes" id="UP001596047">
    <property type="component" value="Unassembled WGS sequence"/>
</dbReference>
<keyword evidence="1" id="KW-0805">Transcription regulation</keyword>
<name>A0ABW0VYT3_9BACL</name>
<keyword evidence="6" id="KW-1185">Reference proteome</keyword>
<dbReference type="RefSeq" id="WP_379188560.1">
    <property type="nucleotide sequence ID" value="NZ_JBHSOW010000043.1"/>
</dbReference>
<dbReference type="SUPFAM" id="SSF51215">
    <property type="entry name" value="Regulatory protein AraC"/>
    <property type="match status" value="1"/>
</dbReference>
<evidence type="ECO:0000256" key="2">
    <source>
        <dbReference type="ARBA" id="ARBA00023125"/>
    </source>
</evidence>
<accession>A0ABW0VYT3</accession>
<evidence type="ECO:0000256" key="1">
    <source>
        <dbReference type="ARBA" id="ARBA00023015"/>
    </source>
</evidence>
<dbReference type="Gene3D" id="1.10.10.60">
    <property type="entry name" value="Homeodomain-like"/>
    <property type="match status" value="2"/>
</dbReference>
<feature type="domain" description="HTH araC/xylS-type" evidence="4">
    <location>
        <begin position="192"/>
        <end position="290"/>
    </location>
</feature>
<dbReference type="Pfam" id="PF12833">
    <property type="entry name" value="HTH_18"/>
    <property type="match status" value="1"/>
</dbReference>
<dbReference type="SUPFAM" id="SSF46689">
    <property type="entry name" value="Homeodomain-like"/>
    <property type="match status" value="2"/>
</dbReference>
<dbReference type="SMART" id="SM00342">
    <property type="entry name" value="HTH_ARAC"/>
    <property type="match status" value="1"/>
</dbReference>
<gene>
    <name evidence="5" type="ORF">ACFPYJ_12940</name>
</gene>
<evidence type="ECO:0000313" key="6">
    <source>
        <dbReference type="Proteomes" id="UP001596047"/>
    </source>
</evidence>
<dbReference type="InterPro" id="IPR037923">
    <property type="entry name" value="HTH-like"/>
</dbReference>
<dbReference type="PROSITE" id="PS01124">
    <property type="entry name" value="HTH_ARAC_FAMILY_2"/>
    <property type="match status" value="1"/>
</dbReference>
<keyword evidence="2" id="KW-0238">DNA-binding</keyword>